<proteinExistence type="predicted"/>
<dbReference type="OrthoDB" id="47652at2"/>
<feature type="region of interest" description="Disordered" evidence="1">
    <location>
        <begin position="65"/>
        <end position="98"/>
    </location>
</feature>
<gene>
    <name evidence="3" type="ORF">C6P11_03910</name>
</gene>
<sequence length="266" mass="28495">MPRQIRHGNEKNFGIFDIYGKRETIMKKTVFLATTAILGTLMVSSTGFAATYTDNTAKTDAKVAFQAPKENPDKPVTPGTDPENPDTPDQPGNNGNDSKALLKLVWATDFDFDSHTISSKQESYAAKQLATKNGKFIPAYTEVSDKRAVQTGWNLSVKQDSDFIGTKGSTLKGAQLKLADPAVTELANGDVSTITHQANTLSDKNSTVMDAKQGTMPGNYFASFQGTADTTAHTDDGVSLAVPANAALADTYTTTLTWTLSNEPEA</sequence>
<reference evidence="3 4" key="1">
    <citation type="submission" date="2018-03" db="EMBL/GenBank/DDBJ databases">
        <title>Genome sequencing of Weissella confusa isolates.</title>
        <authorList>
            <person name="Kajala I."/>
            <person name="Baruah R."/>
            <person name="Bergsveinson J."/>
            <person name="Juvonen R."/>
            <person name="Ziola B."/>
        </authorList>
    </citation>
    <scope>NUCLEOTIDE SEQUENCE [LARGE SCALE GENOMIC DNA]</scope>
    <source>
        <strain evidence="3 4">VTT E-062653</strain>
    </source>
</reference>
<protein>
    <recommendedName>
        <fullName evidence="2">WxL domain-containing protein</fullName>
    </recommendedName>
</protein>
<organism evidence="3 4">
    <name type="scientific">Weissella confusa</name>
    <name type="common">Lactobacillus confusus</name>
    <dbReference type="NCBI Taxonomy" id="1583"/>
    <lineage>
        <taxon>Bacteria</taxon>
        <taxon>Bacillati</taxon>
        <taxon>Bacillota</taxon>
        <taxon>Bacilli</taxon>
        <taxon>Lactobacillales</taxon>
        <taxon>Lactobacillaceae</taxon>
        <taxon>Weissella</taxon>
    </lineage>
</organism>
<dbReference type="InterPro" id="IPR027994">
    <property type="entry name" value="WxL_dom"/>
</dbReference>
<name>A0A4Z0RZZ5_WEICO</name>
<evidence type="ECO:0000313" key="4">
    <source>
        <dbReference type="Proteomes" id="UP000297646"/>
    </source>
</evidence>
<dbReference type="Pfam" id="PF13731">
    <property type="entry name" value="WxL"/>
    <property type="match status" value="1"/>
</dbReference>
<dbReference type="EMBL" id="PVSN01000022">
    <property type="protein sequence ID" value="TGE73949.1"/>
    <property type="molecule type" value="Genomic_DNA"/>
</dbReference>
<dbReference type="Proteomes" id="UP000297646">
    <property type="component" value="Unassembled WGS sequence"/>
</dbReference>
<evidence type="ECO:0000313" key="3">
    <source>
        <dbReference type="EMBL" id="TGE73949.1"/>
    </source>
</evidence>
<feature type="domain" description="WxL" evidence="2">
    <location>
        <begin position="54"/>
        <end position="264"/>
    </location>
</feature>
<evidence type="ECO:0000256" key="1">
    <source>
        <dbReference type="SAM" id="MobiDB-lite"/>
    </source>
</evidence>
<comment type="caution">
    <text evidence="3">The sequence shown here is derived from an EMBL/GenBank/DDBJ whole genome shotgun (WGS) entry which is preliminary data.</text>
</comment>
<dbReference type="AlphaFoldDB" id="A0A4Z0RZZ5"/>
<accession>A0A4Z0RZZ5</accession>
<evidence type="ECO:0000259" key="2">
    <source>
        <dbReference type="Pfam" id="PF13731"/>
    </source>
</evidence>